<dbReference type="Proteomes" id="UP000193077">
    <property type="component" value="Unassembled WGS sequence"/>
</dbReference>
<dbReference type="AlphaFoldDB" id="A0A1Y5S878"/>
<keyword evidence="2" id="KW-1185">Reference proteome</keyword>
<dbReference type="InterPro" id="IPR032710">
    <property type="entry name" value="NTF2-like_dom_sf"/>
</dbReference>
<dbReference type="Gene3D" id="3.10.450.50">
    <property type="match status" value="1"/>
</dbReference>
<evidence type="ECO:0000313" key="1">
    <source>
        <dbReference type="EMBL" id="SLN34049.1"/>
    </source>
</evidence>
<reference evidence="1 2" key="1">
    <citation type="submission" date="2017-03" db="EMBL/GenBank/DDBJ databases">
        <authorList>
            <person name="Afonso C.L."/>
            <person name="Miller P.J."/>
            <person name="Scott M.A."/>
            <person name="Spackman E."/>
            <person name="Goraichik I."/>
            <person name="Dimitrov K.M."/>
            <person name="Suarez D.L."/>
            <person name="Swayne D.E."/>
        </authorList>
    </citation>
    <scope>NUCLEOTIDE SEQUENCE [LARGE SCALE GENOMIC DNA]</scope>
    <source>
        <strain evidence="1 2">CECT 7639</strain>
    </source>
</reference>
<dbReference type="SUPFAM" id="SSF54427">
    <property type="entry name" value="NTF2-like"/>
    <property type="match status" value="1"/>
</dbReference>
<evidence type="ECO:0000313" key="2">
    <source>
        <dbReference type="Proteomes" id="UP000193077"/>
    </source>
</evidence>
<dbReference type="InterPro" id="IPR039437">
    <property type="entry name" value="FrzH/put_lumazine-bd"/>
</dbReference>
<dbReference type="EMBL" id="FWFO01000001">
    <property type="protein sequence ID" value="SLN34049.1"/>
    <property type="molecule type" value="Genomic_DNA"/>
</dbReference>
<organism evidence="1 2">
    <name type="scientific">Falsiruegeria litorea R37</name>
    <dbReference type="NCBI Taxonomy" id="1200284"/>
    <lineage>
        <taxon>Bacteria</taxon>
        <taxon>Pseudomonadati</taxon>
        <taxon>Pseudomonadota</taxon>
        <taxon>Alphaproteobacteria</taxon>
        <taxon>Rhodobacterales</taxon>
        <taxon>Roseobacteraceae</taxon>
        <taxon>Falsiruegeria</taxon>
    </lineage>
</organism>
<protein>
    <submittedName>
        <fullName evidence="1">Putative lumazine-binding protein</fullName>
    </submittedName>
</protein>
<gene>
    <name evidence="1" type="ORF">TRL7639_01530</name>
</gene>
<accession>A0A1Y5S878</accession>
<dbReference type="Pfam" id="PF12893">
    <property type="entry name" value="Lumazine_bd_2"/>
    <property type="match status" value="1"/>
</dbReference>
<sequence>MALDMTTALEQVNAAAEAYCVALNKADGDALDALCHDRFLMTWVKDDGTPRFLNKEKFVGGIHTLDADKDAPSFEVISVDVEGPDMAHVKLWVDMPPRRYLDYLGFFRVEGEWRLITKLFRVAEGPEL</sequence>
<proteinExistence type="predicted"/>
<name>A0A1Y5S878_9RHOB</name>